<dbReference type="InterPro" id="IPR004753">
    <property type="entry name" value="MreB"/>
</dbReference>
<dbReference type="GO" id="GO:0005737">
    <property type="term" value="C:cytoplasm"/>
    <property type="evidence" value="ECO:0007669"/>
    <property type="project" value="UniProtKB-SubCell"/>
</dbReference>
<protein>
    <recommendedName>
        <fullName evidence="6">Cell shape-determining protein MreB</fullName>
    </recommendedName>
</protein>
<dbReference type="AlphaFoldDB" id="A0A3T0D5S3"/>
<sequence>MGLLKSLYRDLGIDLGTANTLVHLRGKGIVVNEPSVVAVQKDTGKILAVGNEAKEMIGRTPGNIVAIRPLKDGVIADFYTTQVMLKYFIEKAYKKSLLGLKPRVVICVPSGVTEVERRAVEESAYKAGAKEVYIMEEPMAAAIGAGLPIDEPAGSMVVDIGGGTSEVAVISLGGIVTSKSLRIAGDEFDEAISNYIKKEYNLMIGDRTAEEIKIKIGSAYPLEKEEWYEIKGRDLITGLPKTIKVSSSEIRDALREPVMAIVDAIKQTLEKTPPELAADIMERGIMLTGGGALLKGLDKLIKQETGLPVHIAERPLDCVALGAGKALEELETLQKVMINRSSR</sequence>
<dbReference type="RefSeq" id="WP_011917385.1">
    <property type="nucleotide sequence ID" value="NZ_CP034791.1"/>
</dbReference>
<keyword evidence="4 6" id="KW-0133">Cell shape</keyword>
<dbReference type="InterPro" id="IPR043129">
    <property type="entry name" value="ATPase_NBD"/>
</dbReference>
<comment type="subunit">
    <text evidence="6">Forms polymers.</text>
</comment>
<keyword evidence="8" id="KW-1185">Reference proteome</keyword>
<dbReference type="NCBIfam" id="NF010539">
    <property type="entry name" value="PRK13927.1"/>
    <property type="match status" value="1"/>
</dbReference>
<dbReference type="HAMAP" id="MF_02207">
    <property type="entry name" value="MreB"/>
    <property type="match status" value="1"/>
</dbReference>
<dbReference type="InterPro" id="IPR056546">
    <property type="entry name" value="MreB_MamK-like"/>
</dbReference>
<comment type="similarity">
    <text evidence="5 6">Belongs to the FtsA/MreB family.</text>
</comment>
<name>A0A3T0D5S3_9FIRM</name>
<accession>A0A3T0D5S3</accession>
<keyword evidence="1 6" id="KW-0963">Cytoplasm</keyword>
<reference evidence="7 8" key="1">
    <citation type="submission" date="2018-12" db="EMBL/GenBank/DDBJ databases">
        <title>Genome sequence from the cellulolytic species, Caldicellulosiruptor changbaiensis.</title>
        <authorList>
            <person name="Blumer-Schuette S.E."/>
            <person name="Mendoza C."/>
        </authorList>
    </citation>
    <scope>NUCLEOTIDE SEQUENCE [LARGE SCALE GENOMIC DNA]</scope>
    <source>
        <strain evidence="7 8">CBS-Z</strain>
    </source>
</reference>
<dbReference type="CDD" id="cd10225">
    <property type="entry name" value="ASKHA_NBD_MreB-like"/>
    <property type="match status" value="1"/>
</dbReference>
<comment type="function">
    <text evidence="6">Forms membrane-associated dynamic filaments that are essential for cell shape determination. Acts by regulating cell wall synthesis and cell elongation, and thus cell shape. A feedback loop between cell geometry and MreB localization may maintain elongated cell shape by targeting cell wall growth to regions of negative cell wall curvature.</text>
</comment>
<dbReference type="GO" id="GO:0000902">
    <property type="term" value="P:cell morphogenesis"/>
    <property type="evidence" value="ECO:0007669"/>
    <property type="project" value="InterPro"/>
</dbReference>
<dbReference type="Pfam" id="PF06723">
    <property type="entry name" value="MreB_Mbl"/>
    <property type="match status" value="1"/>
</dbReference>
<feature type="binding site" evidence="6">
    <location>
        <begin position="290"/>
        <end position="293"/>
    </location>
    <ligand>
        <name>ATP</name>
        <dbReference type="ChEBI" id="CHEBI:30616"/>
    </ligand>
</feature>
<evidence type="ECO:0000256" key="4">
    <source>
        <dbReference type="ARBA" id="ARBA00022960"/>
    </source>
</evidence>
<feature type="binding site" evidence="6">
    <location>
        <begin position="17"/>
        <end position="19"/>
    </location>
    <ligand>
        <name>ATP</name>
        <dbReference type="ChEBI" id="CHEBI:30616"/>
    </ligand>
</feature>
<dbReference type="PANTHER" id="PTHR42749">
    <property type="entry name" value="CELL SHAPE-DETERMINING PROTEIN MREB"/>
    <property type="match status" value="1"/>
</dbReference>
<dbReference type="Gene3D" id="3.30.420.40">
    <property type="match status" value="2"/>
</dbReference>
<keyword evidence="3 6" id="KW-0067">ATP-binding</keyword>
<dbReference type="GO" id="GO:0008360">
    <property type="term" value="P:regulation of cell shape"/>
    <property type="evidence" value="ECO:0007669"/>
    <property type="project" value="UniProtKB-UniRule"/>
</dbReference>
<dbReference type="KEGG" id="ccha:ELD05_06970"/>
<evidence type="ECO:0000313" key="8">
    <source>
        <dbReference type="Proteomes" id="UP000282930"/>
    </source>
</evidence>
<evidence type="ECO:0000256" key="3">
    <source>
        <dbReference type="ARBA" id="ARBA00022840"/>
    </source>
</evidence>
<dbReference type="NCBIfam" id="TIGR00904">
    <property type="entry name" value="mreB"/>
    <property type="match status" value="1"/>
</dbReference>
<evidence type="ECO:0000256" key="6">
    <source>
        <dbReference type="HAMAP-Rule" id="MF_02207"/>
    </source>
</evidence>
<evidence type="ECO:0000313" key="7">
    <source>
        <dbReference type="EMBL" id="AZT90406.1"/>
    </source>
</evidence>
<evidence type="ECO:0000256" key="1">
    <source>
        <dbReference type="ARBA" id="ARBA00022490"/>
    </source>
</evidence>
<dbReference type="SUPFAM" id="SSF53067">
    <property type="entry name" value="Actin-like ATPase domain"/>
    <property type="match status" value="2"/>
</dbReference>
<dbReference type="EMBL" id="CP034791">
    <property type="protein sequence ID" value="AZT90406.1"/>
    <property type="molecule type" value="Genomic_DNA"/>
</dbReference>
<dbReference type="PRINTS" id="PR01652">
    <property type="entry name" value="SHAPEPROTEIN"/>
</dbReference>
<organism evidence="7 8">
    <name type="scientific">Caldicellulosiruptor changbaiensis</name>
    <dbReference type="NCBI Taxonomy" id="1222016"/>
    <lineage>
        <taxon>Bacteria</taxon>
        <taxon>Bacillati</taxon>
        <taxon>Bacillota</taxon>
        <taxon>Bacillota incertae sedis</taxon>
        <taxon>Caldicellulosiruptorales</taxon>
        <taxon>Caldicellulosiruptoraceae</taxon>
        <taxon>Caldicellulosiruptor</taxon>
    </lineage>
</organism>
<dbReference type="GO" id="GO:0005524">
    <property type="term" value="F:ATP binding"/>
    <property type="evidence" value="ECO:0007669"/>
    <property type="project" value="UniProtKB-KW"/>
</dbReference>
<feature type="binding site" evidence="6">
    <location>
        <begin position="162"/>
        <end position="164"/>
    </location>
    <ligand>
        <name>ATP</name>
        <dbReference type="ChEBI" id="CHEBI:30616"/>
    </ligand>
</feature>
<keyword evidence="2 6" id="KW-0547">Nucleotide-binding</keyword>
<gene>
    <name evidence="6" type="primary">mreB</name>
    <name evidence="7" type="ORF">ELD05_06970</name>
</gene>
<dbReference type="PANTHER" id="PTHR42749:SF1">
    <property type="entry name" value="CELL SHAPE-DETERMINING PROTEIN MREB"/>
    <property type="match status" value="1"/>
</dbReference>
<feature type="binding site" evidence="6">
    <location>
        <begin position="210"/>
        <end position="213"/>
    </location>
    <ligand>
        <name>ATP</name>
        <dbReference type="ChEBI" id="CHEBI:30616"/>
    </ligand>
</feature>
<proteinExistence type="inferred from homology"/>
<comment type="subcellular location">
    <subcellularLocation>
        <location evidence="6">Cytoplasm</location>
    </subcellularLocation>
    <text evidence="6">Membrane-associated.</text>
</comment>
<dbReference type="Proteomes" id="UP000282930">
    <property type="component" value="Chromosome"/>
</dbReference>
<evidence type="ECO:0000256" key="5">
    <source>
        <dbReference type="ARBA" id="ARBA00023458"/>
    </source>
</evidence>
<evidence type="ECO:0000256" key="2">
    <source>
        <dbReference type="ARBA" id="ARBA00022741"/>
    </source>
</evidence>